<feature type="transmembrane region" description="Helical" evidence="2">
    <location>
        <begin position="158"/>
        <end position="183"/>
    </location>
</feature>
<evidence type="ECO:0000256" key="2">
    <source>
        <dbReference type="SAM" id="Phobius"/>
    </source>
</evidence>
<feature type="region of interest" description="Disordered" evidence="1">
    <location>
        <begin position="1"/>
        <end position="60"/>
    </location>
</feature>
<organism evidence="3 4">
    <name type="scientific">Zasmidium cellare</name>
    <name type="common">Wine cellar mold</name>
    <name type="synonym">Racodium cellare</name>
    <dbReference type="NCBI Taxonomy" id="395010"/>
    <lineage>
        <taxon>Eukaryota</taxon>
        <taxon>Fungi</taxon>
        <taxon>Dikarya</taxon>
        <taxon>Ascomycota</taxon>
        <taxon>Pezizomycotina</taxon>
        <taxon>Dothideomycetes</taxon>
        <taxon>Dothideomycetidae</taxon>
        <taxon>Mycosphaerellales</taxon>
        <taxon>Mycosphaerellaceae</taxon>
        <taxon>Zasmidium</taxon>
    </lineage>
</organism>
<proteinExistence type="predicted"/>
<evidence type="ECO:0000256" key="1">
    <source>
        <dbReference type="SAM" id="MobiDB-lite"/>
    </source>
</evidence>
<name>A0ABR0EEZ3_ZASCE</name>
<keyword evidence="2" id="KW-1133">Transmembrane helix</keyword>
<accession>A0ABR0EEZ3</accession>
<evidence type="ECO:0000313" key="3">
    <source>
        <dbReference type="EMBL" id="KAK4500060.1"/>
    </source>
</evidence>
<keyword evidence="2" id="KW-0472">Membrane</keyword>
<gene>
    <name evidence="3" type="ORF">PRZ48_008246</name>
</gene>
<keyword evidence="2" id="KW-0812">Transmembrane</keyword>
<dbReference type="Proteomes" id="UP001305779">
    <property type="component" value="Unassembled WGS sequence"/>
</dbReference>
<sequence>MASNITFGAQIVPSKTNDNRLLPQPATESPALTPAASHETFYSGNNVPIQSPFYEHPPASHEVVSHSRQNSDNKVSTNVFEKDVESGNVTPLSTTDDENPFTKDHGIENNKECSMWPSRQTLRQKQKEERKLKRDQRGLASCAPVRNRWSKLNKKQRLLVKVLVALFLVGVAVAIGVGISVAVKGTYYVADGSSKHIGR</sequence>
<feature type="compositionally biased region" description="Basic and acidic residues" evidence="1">
    <location>
        <begin position="100"/>
        <end position="110"/>
    </location>
</feature>
<reference evidence="3 4" key="1">
    <citation type="journal article" date="2023" name="G3 (Bethesda)">
        <title>A chromosome-level genome assembly of Zasmidium syzygii isolated from banana leaves.</title>
        <authorList>
            <person name="van Westerhoven A.C."/>
            <person name="Mehrabi R."/>
            <person name="Talebi R."/>
            <person name="Steentjes M.B.F."/>
            <person name="Corcolon B."/>
            <person name="Chong P.A."/>
            <person name="Kema G.H.J."/>
            <person name="Seidl M.F."/>
        </authorList>
    </citation>
    <scope>NUCLEOTIDE SEQUENCE [LARGE SCALE GENOMIC DNA]</scope>
    <source>
        <strain evidence="3 4">P124</strain>
    </source>
</reference>
<comment type="caution">
    <text evidence="3">The sequence shown here is derived from an EMBL/GenBank/DDBJ whole genome shotgun (WGS) entry which is preliminary data.</text>
</comment>
<feature type="region of interest" description="Disordered" evidence="1">
    <location>
        <begin position="87"/>
        <end position="110"/>
    </location>
</feature>
<keyword evidence="4" id="KW-1185">Reference proteome</keyword>
<dbReference type="EMBL" id="JAXOVC010000006">
    <property type="protein sequence ID" value="KAK4500060.1"/>
    <property type="molecule type" value="Genomic_DNA"/>
</dbReference>
<evidence type="ECO:0000313" key="4">
    <source>
        <dbReference type="Proteomes" id="UP001305779"/>
    </source>
</evidence>
<feature type="compositionally biased region" description="Polar residues" evidence="1">
    <location>
        <begin position="40"/>
        <end position="49"/>
    </location>
</feature>
<protein>
    <submittedName>
        <fullName evidence="3">Uncharacterized protein</fullName>
    </submittedName>
</protein>